<dbReference type="Proteomes" id="UP000228948">
    <property type="component" value="Chromosome"/>
</dbReference>
<proteinExistence type="predicted"/>
<dbReference type="AlphaFoldDB" id="A0A2K8KCQ1"/>
<organism evidence="1 2">
    <name type="scientific">Roseinatronobacter bogoriensis subsp. barguzinensis</name>
    <dbReference type="NCBI Taxonomy" id="441209"/>
    <lineage>
        <taxon>Bacteria</taxon>
        <taxon>Pseudomonadati</taxon>
        <taxon>Pseudomonadota</taxon>
        <taxon>Alphaproteobacteria</taxon>
        <taxon>Rhodobacterales</taxon>
        <taxon>Paracoccaceae</taxon>
        <taxon>Roseinatronobacter</taxon>
    </lineage>
</organism>
<dbReference type="KEGG" id="rbg:BG454_06285"/>
<dbReference type="RefSeq" id="WP_071479060.1">
    <property type="nucleotide sequence ID" value="NZ_CP024899.1"/>
</dbReference>
<dbReference type="Pfam" id="PF11367">
    <property type="entry name" value="Tail_completion_gp17"/>
    <property type="match status" value="1"/>
</dbReference>
<dbReference type="OrthoDB" id="7644395at2"/>
<dbReference type="Gene3D" id="3.30.2000.30">
    <property type="match status" value="1"/>
</dbReference>
<evidence type="ECO:0000313" key="1">
    <source>
        <dbReference type="EMBL" id="ATX65485.1"/>
    </source>
</evidence>
<dbReference type="STRING" id="441209.GCA_001870665_00172"/>
<dbReference type="InterPro" id="IPR021508">
    <property type="entry name" value="Gp17-like"/>
</dbReference>
<gene>
    <name evidence="1" type="ORF">BG454_06285</name>
</gene>
<protein>
    <submittedName>
        <fullName evidence="1">DUF3168 domain-containing protein</fullName>
    </submittedName>
</protein>
<name>A0A2K8KCQ1_9RHOB</name>
<sequence length="136" mass="14721">MSYVIAPALQTAIFQHLAADTALSVQLGGALYDAIPPATPPATYALLGVEDAIDRSDTSGHGAEHRLTISVVTNASGFLAAKQVAARICEVLEEPDLTLSRGRLVGMWFDRAEARKTEGDQTRRIDLRFRARVEDN</sequence>
<evidence type="ECO:0000313" key="2">
    <source>
        <dbReference type="Proteomes" id="UP000228948"/>
    </source>
</evidence>
<keyword evidence="2" id="KW-1185">Reference proteome</keyword>
<dbReference type="EMBL" id="CP024899">
    <property type="protein sequence ID" value="ATX65485.1"/>
    <property type="molecule type" value="Genomic_DNA"/>
</dbReference>
<reference evidence="1 2" key="1">
    <citation type="submission" date="2017-11" db="EMBL/GenBank/DDBJ databases">
        <title>Revised Sequence and Annotation of the Rhodobaca barguzinensis strain alga05 Genome.</title>
        <authorList>
            <person name="Kopejtka K."/>
            <person name="Tomasch J.M."/>
            <person name="Bunk B."/>
            <person name="Koblizek M."/>
        </authorList>
    </citation>
    <scope>NUCLEOTIDE SEQUENCE [LARGE SCALE GENOMIC DNA]</scope>
    <source>
        <strain evidence="2">alga05</strain>
    </source>
</reference>
<accession>A0A2K8KCQ1</accession>
<dbReference type="InterPro" id="IPR053745">
    <property type="entry name" value="Viral_Tail_Comp_sf"/>
</dbReference>